<evidence type="ECO:0000256" key="2">
    <source>
        <dbReference type="SAM" id="MobiDB-lite"/>
    </source>
</evidence>
<reference evidence="4" key="1">
    <citation type="submission" date="2021-02" db="EMBL/GenBank/DDBJ databases">
        <authorList>
            <person name="Dougan E. K."/>
            <person name="Rhodes N."/>
            <person name="Thang M."/>
            <person name="Chan C."/>
        </authorList>
    </citation>
    <scope>NUCLEOTIDE SEQUENCE</scope>
</reference>
<feature type="transmembrane region" description="Helical" evidence="3">
    <location>
        <begin position="319"/>
        <end position="339"/>
    </location>
</feature>
<name>A0A813HHM0_POLGL</name>
<keyword evidence="5" id="KW-1185">Reference proteome</keyword>
<evidence type="ECO:0000313" key="5">
    <source>
        <dbReference type="Proteomes" id="UP000654075"/>
    </source>
</evidence>
<evidence type="ECO:0000256" key="3">
    <source>
        <dbReference type="SAM" id="Phobius"/>
    </source>
</evidence>
<feature type="transmembrane region" description="Helical" evidence="3">
    <location>
        <begin position="258"/>
        <end position="277"/>
    </location>
</feature>
<keyword evidence="3" id="KW-0472">Membrane</keyword>
<gene>
    <name evidence="4" type="ORF">PGLA1383_LOCUS52374</name>
</gene>
<feature type="coiled-coil region" evidence="1">
    <location>
        <begin position="531"/>
        <end position="558"/>
    </location>
</feature>
<dbReference type="EMBL" id="CAJNNV010031587">
    <property type="protein sequence ID" value="CAE8636971.1"/>
    <property type="molecule type" value="Genomic_DNA"/>
</dbReference>
<feature type="non-terminal residue" evidence="4">
    <location>
        <position position="1"/>
    </location>
</feature>
<accession>A0A813HHM0</accession>
<feature type="transmembrane region" description="Helical" evidence="3">
    <location>
        <begin position="284"/>
        <end position="307"/>
    </location>
</feature>
<keyword evidence="1" id="KW-0175">Coiled coil</keyword>
<keyword evidence="3" id="KW-0812">Transmembrane</keyword>
<protein>
    <submittedName>
        <fullName evidence="4">Uncharacterized protein</fullName>
    </submittedName>
</protein>
<evidence type="ECO:0000313" key="4">
    <source>
        <dbReference type="EMBL" id="CAE8636971.1"/>
    </source>
</evidence>
<feature type="transmembrane region" description="Helical" evidence="3">
    <location>
        <begin position="93"/>
        <end position="117"/>
    </location>
</feature>
<feature type="region of interest" description="Disordered" evidence="2">
    <location>
        <begin position="624"/>
        <end position="644"/>
    </location>
</feature>
<feature type="transmembrane region" description="Helical" evidence="3">
    <location>
        <begin position="59"/>
        <end position="81"/>
    </location>
</feature>
<dbReference type="Proteomes" id="UP000654075">
    <property type="component" value="Unassembled WGS sequence"/>
</dbReference>
<sequence length="1011" mass="110090">MSEAMEDLFGYNRGNFFYDQKMRIEREYQEQDMRIKQFLLYREDVRDLSELTVKKMDSYLLIALLEIGGCLDMLMHGVLHIGERENDLDPPTWLLWLYVISLAEAFVYLFLSAWLAIHASVSAHSFSVRLLTQFVRLPIASKDQMNAASAVATEYEGYGVDMLRVPMWQKQAARLATTDDASESLASQDSAVAGLALAQQANPAAALKHVRLYRDLQNNWQAHDAYARACLALGTYKMIHALAYYTIGLLVIELRAPWAGLGCALVLPMLAWLLIRLDLYFASYMYVIGALLLMTGPLFALLAATMRFLPEPFKSAHQFLVPVIFAMHAVLIVCIEFVARAEKTSESRGAALPTRFRSVLYLDVFGWMTSPEEPEVAVAPAAGRETGRSVDSSDICRALSEECNGLGAQLLLEFRGWEVTDLRQLGLTVVVVVVFYCCCCSFASDGSGVCEGEEEGGSWIGEALPPSAQAGSSSACSGGRLSSEECAVVWLRLEWHLAPPAQGSISWYVQPGTSERFSNNPEGPGVFVSDLDGVTDRVDQLRERIDALATAAREARSMRGSRGSRFSRVRRAAGAVNQPLSSPLLDSVVDEAPASQAQETRFGGRESVDVGAVAAGDATWSYSETAAQTFHPRRDDRRESRRPPGQVPWRIFLNVSGMLVSVWVVGVAWYAITPLSMLVGTGGKATLQGELGGSGRRVLSGDSWPARPVPVRPVGMVCHAQQGGRLLVAERFAVYEIDLVPTSHLQQSAEVHECLAHEPQFHSEGLAAISLECSDPGSCWLLLLGSRGAEVLRCPLGPGQSSRPRLVRLDGGPSFAGFRAIMAAPPQQHGGSSQKLATGGHRWWGVPKGGSCAAPVQLRVQFGSRPIASAQKFSSWGRQHEEVVELYLTGEVDWAESEAGRRTLRMADSSLRQAAKHAVVQAGAEAHALQGIGRQSFLGLSDGGLDSEGPQMLHTWTALPDGRFRHAAAWGLPEGRSWTAGCSAHGHFWALGGTDGAMGPELWSFDLPEPL</sequence>
<feature type="transmembrane region" description="Helical" evidence="3">
    <location>
        <begin position="651"/>
        <end position="672"/>
    </location>
</feature>
<feature type="compositionally biased region" description="Basic and acidic residues" evidence="2">
    <location>
        <begin position="632"/>
        <end position="642"/>
    </location>
</feature>
<feature type="transmembrane region" description="Helical" evidence="3">
    <location>
        <begin position="229"/>
        <end position="252"/>
    </location>
</feature>
<comment type="caution">
    <text evidence="4">The sequence shown here is derived from an EMBL/GenBank/DDBJ whole genome shotgun (WGS) entry which is preliminary data.</text>
</comment>
<evidence type="ECO:0000256" key="1">
    <source>
        <dbReference type="SAM" id="Coils"/>
    </source>
</evidence>
<organism evidence="4 5">
    <name type="scientific">Polarella glacialis</name>
    <name type="common">Dinoflagellate</name>
    <dbReference type="NCBI Taxonomy" id="89957"/>
    <lineage>
        <taxon>Eukaryota</taxon>
        <taxon>Sar</taxon>
        <taxon>Alveolata</taxon>
        <taxon>Dinophyceae</taxon>
        <taxon>Suessiales</taxon>
        <taxon>Suessiaceae</taxon>
        <taxon>Polarella</taxon>
    </lineage>
</organism>
<keyword evidence="3" id="KW-1133">Transmembrane helix</keyword>
<dbReference type="OrthoDB" id="427688at2759"/>
<proteinExistence type="predicted"/>
<dbReference type="AlphaFoldDB" id="A0A813HHM0"/>